<dbReference type="PANTHER" id="PTHR35333:SF3">
    <property type="entry name" value="BETA-LACTAMASE-TYPE TRANSPEPTIDASE FOLD CONTAINING PROTEIN"/>
    <property type="match status" value="1"/>
</dbReference>
<organism evidence="8 9">
    <name type="scientific">Bacillus thuringiensis</name>
    <dbReference type="NCBI Taxonomy" id="1428"/>
    <lineage>
        <taxon>Bacteria</taxon>
        <taxon>Bacillati</taxon>
        <taxon>Bacillota</taxon>
        <taxon>Bacilli</taxon>
        <taxon>Bacillales</taxon>
        <taxon>Bacillaceae</taxon>
        <taxon>Bacillus</taxon>
        <taxon>Bacillus cereus group</taxon>
    </lineage>
</organism>
<evidence type="ECO:0000256" key="5">
    <source>
        <dbReference type="ARBA" id="ARBA00023251"/>
    </source>
</evidence>
<evidence type="ECO:0000256" key="1">
    <source>
        <dbReference type="ARBA" id="ARBA00009009"/>
    </source>
</evidence>
<dbReference type="InterPro" id="IPR000871">
    <property type="entry name" value="Beta-lactam_class-A"/>
</dbReference>
<evidence type="ECO:0000256" key="3">
    <source>
        <dbReference type="ARBA" id="ARBA00022729"/>
    </source>
</evidence>
<dbReference type="GO" id="GO:0030655">
    <property type="term" value="P:beta-lactam antibiotic catabolic process"/>
    <property type="evidence" value="ECO:0007669"/>
    <property type="project" value="InterPro"/>
</dbReference>
<dbReference type="Pfam" id="PF13354">
    <property type="entry name" value="Beta-lactamase2"/>
    <property type="match status" value="1"/>
</dbReference>
<dbReference type="InterPro" id="IPR045155">
    <property type="entry name" value="Beta-lactam_cat"/>
</dbReference>
<gene>
    <name evidence="8" type="ORF">BTT61001_02552</name>
</gene>
<dbReference type="InterPro" id="IPR023650">
    <property type="entry name" value="Beta-lactam_class-A_AS"/>
</dbReference>
<dbReference type="Proteomes" id="UP000195991">
    <property type="component" value="Unassembled WGS sequence"/>
</dbReference>
<evidence type="ECO:0000256" key="6">
    <source>
        <dbReference type="RuleBase" id="RU361140"/>
    </source>
</evidence>
<evidence type="ECO:0000259" key="7">
    <source>
        <dbReference type="Pfam" id="PF13354"/>
    </source>
</evidence>
<dbReference type="EC" id="3.5.2.6" evidence="2 6"/>
<evidence type="ECO:0000313" key="9">
    <source>
        <dbReference type="Proteomes" id="UP000195991"/>
    </source>
</evidence>
<dbReference type="EMBL" id="FMBI01000029">
    <property type="protein sequence ID" value="SCC33416.1"/>
    <property type="molecule type" value="Genomic_DNA"/>
</dbReference>
<proteinExistence type="inferred from homology"/>
<dbReference type="PANTHER" id="PTHR35333">
    <property type="entry name" value="BETA-LACTAMASE"/>
    <property type="match status" value="1"/>
</dbReference>
<dbReference type="NCBIfam" id="NF033103">
    <property type="entry name" value="bla_class_A"/>
    <property type="match status" value="1"/>
</dbReference>
<comment type="catalytic activity">
    <reaction evidence="6">
        <text>a beta-lactam + H2O = a substituted beta-amino acid</text>
        <dbReference type="Rhea" id="RHEA:20401"/>
        <dbReference type="ChEBI" id="CHEBI:15377"/>
        <dbReference type="ChEBI" id="CHEBI:35627"/>
        <dbReference type="ChEBI" id="CHEBI:140347"/>
        <dbReference type="EC" id="3.5.2.6"/>
    </reaction>
</comment>
<dbReference type="AlphaFoldDB" id="A0A1C4DPV5"/>
<dbReference type="NCBIfam" id="NF012167">
    <property type="entry name" value="classA_firm"/>
    <property type="match status" value="1"/>
</dbReference>
<dbReference type="Gene3D" id="3.40.710.10">
    <property type="entry name" value="DD-peptidase/beta-lactamase superfamily"/>
    <property type="match status" value="1"/>
</dbReference>
<keyword evidence="3" id="KW-0732">Signal</keyword>
<evidence type="ECO:0000256" key="2">
    <source>
        <dbReference type="ARBA" id="ARBA00012865"/>
    </source>
</evidence>
<dbReference type="PROSITE" id="PS00146">
    <property type="entry name" value="BETA_LACTAMASE_A"/>
    <property type="match status" value="1"/>
</dbReference>
<name>A0A1C4DPV5_BACTU</name>
<dbReference type="PRINTS" id="PR00118">
    <property type="entry name" value="BLACTAMASEA"/>
</dbReference>
<evidence type="ECO:0000313" key="8">
    <source>
        <dbReference type="EMBL" id="SCC33416.1"/>
    </source>
</evidence>
<accession>A0A1C4DPV5</accession>
<dbReference type="GO" id="GO:0008800">
    <property type="term" value="F:beta-lactamase activity"/>
    <property type="evidence" value="ECO:0007669"/>
    <property type="project" value="UniProtKB-UniRule"/>
</dbReference>
<keyword evidence="4 6" id="KW-0378">Hydrolase</keyword>
<dbReference type="NCBIfam" id="NF033096">
    <property type="entry name" value="bla1"/>
    <property type="match status" value="1"/>
</dbReference>
<sequence length="333" mass="36465">MEQTCFLDGLLCVRIKTDVENLKGMMILKNKRMLKIGICVGIFGLSLTSLEAFKGGPLQVEAKEKTGQVKHKHQATYKEFSQLEKKFDARLGVYAIDTGTNQTISYRPNERFAFASTYKALAAGVLLQQNSTEKLNEVITYTKEDLVDYSPVTEKHVDTGMTLGEIAEAAVRNSDNTAGNILFNKIGGPQGYEKALRQMGDRVTMSDRFETELNEAIPGDIRDTSTAKAIATNLKAFTVGNVLPVHKRNILTGWMKGNATGDKLIRAGVPTDWIVADKSGAGSYGTRNDIAIVCPPNRAPIIIAILSSKDEKEATYDNQLIAEATEVIVKALK</sequence>
<dbReference type="GO" id="GO:0046677">
    <property type="term" value="P:response to antibiotic"/>
    <property type="evidence" value="ECO:0007669"/>
    <property type="project" value="UniProtKB-UniRule"/>
</dbReference>
<dbReference type="InterPro" id="IPR058139">
    <property type="entry name" value="BlaC_bacilli"/>
</dbReference>
<reference evidence="8 9" key="1">
    <citation type="submission" date="2016-08" db="EMBL/GenBank/DDBJ databases">
        <authorList>
            <person name="Seilhamer J.J."/>
        </authorList>
    </citation>
    <scope>NUCLEOTIDE SEQUENCE [LARGE SCALE GENOMIC DNA]</scope>
    <source>
        <strain evidence="8 9">IEBC_T61001</strain>
    </source>
</reference>
<evidence type="ECO:0000256" key="4">
    <source>
        <dbReference type="ARBA" id="ARBA00022801"/>
    </source>
</evidence>
<keyword evidence="5 6" id="KW-0046">Antibiotic resistance</keyword>
<feature type="domain" description="Beta-lactamase class A catalytic" evidence="7">
    <location>
        <begin position="92"/>
        <end position="306"/>
    </location>
</feature>
<protein>
    <recommendedName>
        <fullName evidence="2 6">Beta-lactamase</fullName>
        <ecNumber evidence="2 6">3.5.2.6</ecNumber>
    </recommendedName>
</protein>
<dbReference type="InterPro" id="IPR012338">
    <property type="entry name" value="Beta-lactam/transpept-like"/>
</dbReference>
<dbReference type="SUPFAM" id="SSF56601">
    <property type="entry name" value="beta-lactamase/transpeptidase-like"/>
    <property type="match status" value="1"/>
</dbReference>
<comment type="similarity">
    <text evidence="1 6">Belongs to the class-A beta-lactamase family.</text>
</comment>